<name>A0A6G1EBE2_9ORYZ</name>
<dbReference type="Proteomes" id="UP000479710">
    <property type="component" value="Unassembled WGS sequence"/>
</dbReference>
<dbReference type="AlphaFoldDB" id="A0A6G1EBE2"/>
<accession>A0A6G1EBE2</accession>
<comment type="caution">
    <text evidence="1">The sequence shown here is derived from an EMBL/GenBank/DDBJ whole genome shotgun (WGS) entry which is preliminary data.</text>
</comment>
<dbReference type="EMBL" id="SPHZ02000004">
    <property type="protein sequence ID" value="KAF0921253.1"/>
    <property type="molecule type" value="Genomic_DNA"/>
</dbReference>
<sequence>MECWVVEWMGTRWWDQLARVLEIHIDQWRSSNTILGIGIACCMWEKLATWAKGVTRNYCEFVTGFAIHMDEKR</sequence>
<evidence type="ECO:0000313" key="2">
    <source>
        <dbReference type="Proteomes" id="UP000479710"/>
    </source>
</evidence>
<evidence type="ECO:0000313" key="1">
    <source>
        <dbReference type="EMBL" id="KAF0921253.1"/>
    </source>
</evidence>
<gene>
    <name evidence="1" type="ORF">E2562_003064</name>
</gene>
<keyword evidence="2" id="KW-1185">Reference proteome</keyword>
<organism evidence="1 2">
    <name type="scientific">Oryza meyeriana var. granulata</name>
    <dbReference type="NCBI Taxonomy" id="110450"/>
    <lineage>
        <taxon>Eukaryota</taxon>
        <taxon>Viridiplantae</taxon>
        <taxon>Streptophyta</taxon>
        <taxon>Embryophyta</taxon>
        <taxon>Tracheophyta</taxon>
        <taxon>Spermatophyta</taxon>
        <taxon>Magnoliopsida</taxon>
        <taxon>Liliopsida</taxon>
        <taxon>Poales</taxon>
        <taxon>Poaceae</taxon>
        <taxon>BOP clade</taxon>
        <taxon>Oryzoideae</taxon>
        <taxon>Oryzeae</taxon>
        <taxon>Oryzinae</taxon>
        <taxon>Oryza</taxon>
        <taxon>Oryza meyeriana</taxon>
    </lineage>
</organism>
<protein>
    <submittedName>
        <fullName evidence="1">Uncharacterized protein</fullName>
    </submittedName>
</protein>
<reference evidence="1 2" key="1">
    <citation type="submission" date="2019-11" db="EMBL/GenBank/DDBJ databases">
        <title>Whole genome sequence of Oryza granulata.</title>
        <authorList>
            <person name="Li W."/>
        </authorList>
    </citation>
    <scope>NUCLEOTIDE SEQUENCE [LARGE SCALE GENOMIC DNA]</scope>
    <source>
        <strain evidence="2">cv. Menghai</strain>
        <tissue evidence="1">Leaf</tissue>
    </source>
</reference>
<proteinExistence type="predicted"/>